<reference evidence="1" key="1">
    <citation type="submission" date="2019-03" db="EMBL/GenBank/DDBJ databases">
        <title>Single cell metagenomics reveals metabolic interactions within the superorganism composed of flagellate Streblomastix strix and complex community of Bacteroidetes bacteria on its surface.</title>
        <authorList>
            <person name="Treitli S.C."/>
            <person name="Kolisko M."/>
            <person name="Husnik F."/>
            <person name="Keeling P."/>
            <person name="Hampl V."/>
        </authorList>
    </citation>
    <scope>NUCLEOTIDE SEQUENCE</scope>
    <source>
        <strain evidence="1">STM</strain>
    </source>
</reference>
<name>A0A5J4RAE5_9ZZZZ</name>
<proteinExistence type="predicted"/>
<protein>
    <submittedName>
        <fullName evidence="1">Uncharacterized protein</fullName>
    </submittedName>
</protein>
<sequence>MSKYKANQISDWILGKFITEFWFYQLNKSNLKGVILLILS</sequence>
<accession>A0A5J4RAE5</accession>
<gene>
    <name evidence="1" type="ORF">EZS27_021169</name>
</gene>
<dbReference type="EMBL" id="SNRY01001551">
    <property type="protein sequence ID" value="KAA6330090.1"/>
    <property type="molecule type" value="Genomic_DNA"/>
</dbReference>
<dbReference type="AlphaFoldDB" id="A0A5J4RAE5"/>
<evidence type="ECO:0000313" key="1">
    <source>
        <dbReference type="EMBL" id="KAA6330090.1"/>
    </source>
</evidence>
<organism evidence="1">
    <name type="scientific">termite gut metagenome</name>
    <dbReference type="NCBI Taxonomy" id="433724"/>
    <lineage>
        <taxon>unclassified sequences</taxon>
        <taxon>metagenomes</taxon>
        <taxon>organismal metagenomes</taxon>
    </lineage>
</organism>
<comment type="caution">
    <text evidence="1">The sequence shown here is derived from an EMBL/GenBank/DDBJ whole genome shotgun (WGS) entry which is preliminary data.</text>
</comment>